<organism evidence="6 7">
    <name type="scientific">Acidocella aminolytica 101 = DSM 11237</name>
    <dbReference type="NCBI Taxonomy" id="1120923"/>
    <lineage>
        <taxon>Bacteria</taxon>
        <taxon>Pseudomonadati</taxon>
        <taxon>Pseudomonadota</taxon>
        <taxon>Alphaproteobacteria</taxon>
        <taxon>Acetobacterales</taxon>
        <taxon>Acidocellaceae</taxon>
        <taxon>Acidocella</taxon>
    </lineage>
</organism>
<comment type="caution">
    <text evidence="6">The sequence shown here is derived from an EMBL/GenBank/DDBJ whole genome shotgun (WGS) entry which is preliminary data.</text>
</comment>
<dbReference type="InterPro" id="IPR047272">
    <property type="entry name" value="S49_SppA_C"/>
</dbReference>
<dbReference type="InterPro" id="IPR002142">
    <property type="entry name" value="Peptidase_S49"/>
</dbReference>
<evidence type="ECO:0000313" key="7">
    <source>
        <dbReference type="Proteomes" id="UP000032668"/>
    </source>
</evidence>
<dbReference type="GO" id="GO:0008236">
    <property type="term" value="F:serine-type peptidase activity"/>
    <property type="evidence" value="ECO:0007669"/>
    <property type="project" value="UniProtKB-KW"/>
</dbReference>
<dbReference type="GO" id="GO:0006508">
    <property type="term" value="P:proteolysis"/>
    <property type="evidence" value="ECO:0007669"/>
    <property type="project" value="UniProtKB-KW"/>
</dbReference>
<keyword evidence="4" id="KW-0720">Serine protease</keyword>
<keyword evidence="2" id="KW-0645">Protease</keyword>
<evidence type="ECO:0000259" key="5">
    <source>
        <dbReference type="Pfam" id="PF01343"/>
    </source>
</evidence>
<dbReference type="InterPro" id="IPR029045">
    <property type="entry name" value="ClpP/crotonase-like_dom_sf"/>
</dbReference>
<dbReference type="PANTHER" id="PTHR42987">
    <property type="entry name" value="PEPTIDASE S49"/>
    <property type="match status" value="1"/>
</dbReference>
<keyword evidence="3" id="KW-0378">Hydrolase</keyword>
<gene>
    <name evidence="6" type="ORF">Aam_017_022</name>
</gene>
<name>A0A0D6PBT9_9PROT</name>
<accession>A0A0D6PBT9</accession>
<dbReference type="STRING" id="1120923.SAMN02746095_00950"/>
<comment type="similarity">
    <text evidence="1">Belongs to the peptidase S49 family.</text>
</comment>
<sequence length="230" mass="25403">MLERGFAMAKKSRKLVLSIESPGGSASQSDLIGQMIRRKAEKDKIELTAVIGDVGASGGYWLACAADKIFASRLSIVGSIGVVTGGFGLDEFIARHGIERRTMTAGVHKRRNDMFAPRKPEDEAFTQALLDEVHEMFKGWVRERRGTRLTQDEARIFEGDFMLGERARTLGLIDGFGDVEQIVKELGGEKAKAVWLRPRPPRGLLRLILRNAAEATLDVAEERAATPILR</sequence>
<evidence type="ECO:0000256" key="4">
    <source>
        <dbReference type="ARBA" id="ARBA00022825"/>
    </source>
</evidence>
<evidence type="ECO:0000313" key="6">
    <source>
        <dbReference type="EMBL" id="GAN79117.1"/>
    </source>
</evidence>
<dbReference type="AlphaFoldDB" id="A0A0D6PBT9"/>
<dbReference type="SUPFAM" id="SSF52096">
    <property type="entry name" value="ClpP/crotonase"/>
    <property type="match status" value="1"/>
</dbReference>
<dbReference type="Gene3D" id="6.20.330.10">
    <property type="match status" value="1"/>
</dbReference>
<evidence type="ECO:0000256" key="3">
    <source>
        <dbReference type="ARBA" id="ARBA00022801"/>
    </source>
</evidence>
<dbReference type="EMBL" id="BANC01000017">
    <property type="protein sequence ID" value="GAN79117.1"/>
    <property type="molecule type" value="Genomic_DNA"/>
</dbReference>
<dbReference type="Proteomes" id="UP000032668">
    <property type="component" value="Unassembled WGS sequence"/>
</dbReference>
<dbReference type="Pfam" id="PF01343">
    <property type="entry name" value="Peptidase_S49"/>
    <property type="match status" value="1"/>
</dbReference>
<reference evidence="6 7" key="1">
    <citation type="submission" date="2012-11" db="EMBL/GenBank/DDBJ databases">
        <title>Whole genome sequence of Acidocella aminolytica 101 = DSM 11237.</title>
        <authorList>
            <person name="Azuma Y."/>
            <person name="Higashiura N."/>
            <person name="Hirakawa H."/>
            <person name="Matsushita K."/>
        </authorList>
    </citation>
    <scope>NUCLEOTIDE SEQUENCE [LARGE SCALE GENOMIC DNA]</scope>
    <source>
        <strain evidence="7">101 / DSM 11237</strain>
    </source>
</reference>
<evidence type="ECO:0000256" key="1">
    <source>
        <dbReference type="ARBA" id="ARBA00008683"/>
    </source>
</evidence>
<dbReference type="PANTHER" id="PTHR42987:SF8">
    <property type="entry name" value="PROTEINASE"/>
    <property type="match status" value="1"/>
</dbReference>
<dbReference type="CDD" id="cd07023">
    <property type="entry name" value="S49_Sppa_N_C"/>
    <property type="match status" value="1"/>
</dbReference>
<proteinExistence type="inferred from homology"/>
<keyword evidence="7" id="KW-1185">Reference proteome</keyword>
<evidence type="ECO:0000256" key="2">
    <source>
        <dbReference type="ARBA" id="ARBA00022670"/>
    </source>
</evidence>
<protein>
    <submittedName>
        <fullName evidence="6">Peptidase S49</fullName>
    </submittedName>
</protein>
<feature type="domain" description="Peptidase S49" evidence="5">
    <location>
        <begin position="40"/>
        <end position="187"/>
    </location>
</feature>
<dbReference type="Gene3D" id="3.90.226.10">
    <property type="entry name" value="2-enoyl-CoA Hydratase, Chain A, domain 1"/>
    <property type="match status" value="1"/>
</dbReference>